<dbReference type="AlphaFoldDB" id="A0A176RZ59"/>
<accession>A0A176RZ59</accession>
<organism evidence="2 3">
    <name type="scientific">Candidatus Thiomargarita nelsonii</name>
    <dbReference type="NCBI Taxonomy" id="1003181"/>
    <lineage>
        <taxon>Bacteria</taxon>
        <taxon>Pseudomonadati</taxon>
        <taxon>Pseudomonadota</taxon>
        <taxon>Gammaproteobacteria</taxon>
        <taxon>Thiotrichales</taxon>
        <taxon>Thiotrichaceae</taxon>
        <taxon>Thiomargarita</taxon>
    </lineage>
</organism>
<evidence type="ECO:0000313" key="2">
    <source>
        <dbReference type="EMBL" id="OAD20979.1"/>
    </source>
</evidence>
<sequence>MKTSSFKIPEIPICEQTPLVEELLQIIQQQKDIIQQLEDEIARLKKQPNKPEIRPSSLEKPDKDSSDK</sequence>
<name>A0A176RZ59_9GAMM</name>
<keyword evidence="3" id="KW-1185">Reference proteome</keyword>
<feature type="region of interest" description="Disordered" evidence="1">
    <location>
        <begin position="45"/>
        <end position="68"/>
    </location>
</feature>
<dbReference type="EMBL" id="LUTY01001963">
    <property type="protein sequence ID" value="OAD20979.1"/>
    <property type="molecule type" value="Genomic_DNA"/>
</dbReference>
<comment type="caution">
    <text evidence="2">The sequence shown here is derived from an EMBL/GenBank/DDBJ whole genome shotgun (WGS) entry which is preliminary data.</text>
</comment>
<gene>
    <name evidence="2" type="ORF">THIOM_003279</name>
</gene>
<feature type="compositionally biased region" description="Basic and acidic residues" evidence="1">
    <location>
        <begin position="49"/>
        <end position="68"/>
    </location>
</feature>
<reference evidence="2 3" key="1">
    <citation type="submission" date="2016-05" db="EMBL/GenBank/DDBJ databases">
        <title>Single-cell genome of chain-forming Candidatus Thiomargarita nelsonii and comparison to other large sulfur-oxidizing bacteria.</title>
        <authorList>
            <person name="Winkel M."/>
            <person name="Salman V."/>
            <person name="Woyke T."/>
            <person name="Schulz-Vogt H."/>
            <person name="Richter M."/>
            <person name="Flood B."/>
            <person name="Bailey J."/>
            <person name="Amann R."/>
            <person name="Mussmann M."/>
        </authorList>
    </citation>
    <scope>NUCLEOTIDE SEQUENCE [LARGE SCALE GENOMIC DNA]</scope>
    <source>
        <strain evidence="2 3">THI036</strain>
    </source>
</reference>
<feature type="non-terminal residue" evidence="2">
    <location>
        <position position="68"/>
    </location>
</feature>
<dbReference type="Proteomes" id="UP000076962">
    <property type="component" value="Unassembled WGS sequence"/>
</dbReference>
<proteinExistence type="predicted"/>
<protein>
    <submittedName>
        <fullName evidence="2">Uncharacterized protein</fullName>
    </submittedName>
</protein>
<evidence type="ECO:0000313" key="3">
    <source>
        <dbReference type="Proteomes" id="UP000076962"/>
    </source>
</evidence>
<evidence type="ECO:0000256" key="1">
    <source>
        <dbReference type="SAM" id="MobiDB-lite"/>
    </source>
</evidence>